<dbReference type="SUPFAM" id="SSF69318">
    <property type="entry name" value="Integrin alpha N-terminal domain"/>
    <property type="match status" value="1"/>
</dbReference>
<evidence type="ECO:0008006" key="3">
    <source>
        <dbReference type="Google" id="ProtNLM"/>
    </source>
</evidence>
<dbReference type="RefSeq" id="WP_162944196.1">
    <property type="nucleotide sequence ID" value="NZ_BMIW01000012.1"/>
</dbReference>
<dbReference type="EMBL" id="BMIW01000012">
    <property type="protein sequence ID" value="GGF98647.1"/>
    <property type="molecule type" value="Genomic_DNA"/>
</dbReference>
<gene>
    <name evidence="1" type="ORF">GCM10010913_20580</name>
</gene>
<dbReference type="Gene3D" id="2.130.10.130">
    <property type="entry name" value="Integrin alpha, N-terminal"/>
    <property type="match status" value="1"/>
</dbReference>
<evidence type="ECO:0000313" key="1">
    <source>
        <dbReference type="EMBL" id="GGF98647.1"/>
    </source>
</evidence>
<sequence length="178" mass="19503">MLSKLGRTGMILMLSGLLGGCGIPAMPADMIRPPVSASRLQQDNTSRELIQLLPKQAQVIVPMQSNLGQTISYGDMDGDGVDEAVVVYEENLPSGRALKAALFRQQNDRWQILSEIKGFGYGVEYAGFPDTNRDGRSELALSWSLGEAGNGLDIYELDDNGLRLVKKKQEFRGKVELD</sequence>
<reference evidence="2" key="1">
    <citation type="journal article" date="2019" name="Int. J. Syst. Evol. Microbiol.">
        <title>The Global Catalogue of Microorganisms (GCM) 10K type strain sequencing project: providing services to taxonomists for standard genome sequencing and annotation.</title>
        <authorList>
            <consortium name="The Broad Institute Genomics Platform"/>
            <consortium name="The Broad Institute Genome Sequencing Center for Infectious Disease"/>
            <person name="Wu L."/>
            <person name="Ma J."/>
        </authorList>
    </citation>
    <scope>NUCLEOTIDE SEQUENCE [LARGE SCALE GENOMIC DNA]</scope>
    <source>
        <strain evidence="2">CGMCC 1.15420</strain>
    </source>
</reference>
<organism evidence="1 2">
    <name type="scientific">Paenibacillus aceti</name>
    <dbReference type="NCBI Taxonomy" id="1820010"/>
    <lineage>
        <taxon>Bacteria</taxon>
        <taxon>Bacillati</taxon>
        <taxon>Bacillota</taxon>
        <taxon>Bacilli</taxon>
        <taxon>Bacillales</taxon>
        <taxon>Paenibacillaceae</taxon>
        <taxon>Paenibacillus</taxon>
    </lineage>
</organism>
<comment type="caution">
    <text evidence="1">The sequence shown here is derived from an EMBL/GenBank/DDBJ whole genome shotgun (WGS) entry which is preliminary data.</text>
</comment>
<evidence type="ECO:0000313" key="2">
    <source>
        <dbReference type="Proteomes" id="UP000608420"/>
    </source>
</evidence>
<dbReference type="Proteomes" id="UP000608420">
    <property type="component" value="Unassembled WGS sequence"/>
</dbReference>
<dbReference type="InterPro" id="IPR028994">
    <property type="entry name" value="Integrin_alpha_N"/>
</dbReference>
<name>A0ABQ1VUX7_9BACL</name>
<keyword evidence="2" id="KW-1185">Reference proteome</keyword>
<proteinExistence type="predicted"/>
<dbReference type="PROSITE" id="PS51257">
    <property type="entry name" value="PROKAR_LIPOPROTEIN"/>
    <property type="match status" value="1"/>
</dbReference>
<accession>A0ABQ1VUX7</accession>
<protein>
    <recommendedName>
        <fullName evidence="3">VCBS repeat-containing protein</fullName>
    </recommendedName>
</protein>